<dbReference type="Proteomes" id="UP000245206">
    <property type="component" value="Unassembled WGS sequence"/>
</dbReference>
<dbReference type="NCBIfam" id="NF047512">
    <property type="entry name" value="LIC_11975_fam"/>
    <property type="match status" value="1"/>
</dbReference>
<organism evidence="1 2">
    <name type="scientific">Leptospira ellinghausenii</name>
    <dbReference type="NCBI Taxonomy" id="1917822"/>
    <lineage>
        <taxon>Bacteria</taxon>
        <taxon>Pseudomonadati</taxon>
        <taxon>Spirochaetota</taxon>
        <taxon>Spirochaetia</taxon>
        <taxon>Leptospirales</taxon>
        <taxon>Leptospiraceae</taxon>
        <taxon>Leptospira</taxon>
    </lineage>
</organism>
<keyword evidence="2" id="KW-1185">Reference proteome</keyword>
<evidence type="ECO:0000313" key="2">
    <source>
        <dbReference type="Proteomes" id="UP000245206"/>
    </source>
</evidence>
<comment type="caution">
    <text evidence="1">The sequence shown here is derived from an EMBL/GenBank/DDBJ whole genome shotgun (WGS) entry which is preliminary data.</text>
</comment>
<gene>
    <name evidence="1" type="ORF">LPTSP2_15670</name>
</gene>
<sequence length="349" mass="39612">MKLSMIRTTNKFFAILFFFPVLLGKSFQLEAQVICGGAECANIPSEYQLLGNFAGPALDRIYTNGFLRSMGENAVLQNLNANQSGAQNVPSYRLGLGYTIARGQAKARDLYYENSELRNLPKEGVAASPSFNFTANLSQLFQTPYASRWNVTTHFFPYEFTEANIPFVKIRNTEVRGKIQNYGILFRYFPESSGFSFGFGFFQTNQDLYLSSYDRRTTQFRIDGEKRRWLGINDLYYQSRISSFSFDVKYNWTIGILSITPGFGCVYNEGYTSIQVSRYALISTRSNPDDFSTYPSVIGIRLATRYDHVSSFGYGSLGLRFGQGRFSVTTEVMAGREMQSANLSLNYQF</sequence>
<dbReference type="AlphaFoldDB" id="A0A2P2DCC1"/>
<reference evidence="2" key="1">
    <citation type="journal article" date="2019" name="Microbiol. Immunol.">
        <title>Molecular and phenotypic characterization of Leptospira johnsonii sp. nov., Leptospira ellinghausenii sp. nov. and Leptospira ryugenii sp. nov. isolated from soil and water in Japan.</title>
        <authorList>
            <person name="Masuzawa T."/>
            <person name="Saito M."/>
            <person name="Nakao R."/>
            <person name="Nikaido Y."/>
            <person name="Matsumoto M."/>
            <person name="Ogawa M."/>
            <person name="Yokoyama M."/>
            <person name="Hidaka Y."/>
            <person name="Tomita J."/>
            <person name="Sakakibara K."/>
            <person name="Suzuki K."/>
            <person name="Yasuda S."/>
            <person name="Sato H."/>
            <person name="Yamaguchi M."/>
            <person name="Yoshida S.I."/>
            <person name="Koizumi N."/>
            <person name="Kawamura Y."/>
        </authorList>
    </citation>
    <scope>NUCLEOTIDE SEQUENCE [LARGE SCALE GENOMIC DNA]</scope>
    <source>
        <strain evidence="2">E18</strain>
    </source>
</reference>
<protein>
    <submittedName>
        <fullName evidence="1">Uncharacterized protein</fullName>
    </submittedName>
</protein>
<dbReference type="OrthoDB" id="339833at2"/>
<dbReference type="InterPro" id="IPR058232">
    <property type="entry name" value="Lsa36-like"/>
</dbReference>
<evidence type="ECO:0000313" key="1">
    <source>
        <dbReference type="EMBL" id="GBF42280.1"/>
    </source>
</evidence>
<accession>A0A2P2DCC1</accession>
<name>A0A2P2DCC1_9LEPT</name>
<dbReference type="EMBL" id="BFAZ01000008">
    <property type="protein sequence ID" value="GBF42280.1"/>
    <property type="molecule type" value="Genomic_DNA"/>
</dbReference>
<proteinExistence type="predicted"/>